<evidence type="ECO:0000313" key="1">
    <source>
        <dbReference type="EMBL" id="KAJ8679233.1"/>
    </source>
</evidence>
<name>A0ACC2P7Z2_9HYME</name>
<dbReference type="EMBL" id="CM056742">
    <property type="protein sequence ID" value="KAJ8679233.1"/>
    <property type="molecule type" value="Genomic_DNA"/>
</dbReference>
<organism evidence="1 2">
    <name type="scientific">Eretmocerus hayati</name>
    <dbReference type="NCBI Taxonomy" id="131215"/>
    <lineage>
        <taxon>Eukaryota</taxon>
        <taxon>Metazoa</taxon>
        <taxon>Ecdysozoa</taxon>
        <taxon>Arthropoda</taxon>
        <taxon>Hexapoda</taxon>
        <taxon>Insecta</taxon>
        <taxon>Pterygota</taxon>
        <taxon>Neoptera</taxon>
        <taxon>Endopterygota</taxon>
        <taxon>Hymenoptera</taxon>
        <taxon>Apocrita</taxon>
        <taxon>Proctotrupomorpha</taxon>
        <taxon>Chalcidoidea</taxon>
        <taxon>Aphelinidae</taxon>
        <taxon>Aphelininae</taxon>
        <taxon>Eretmocerus</taxon>
    </lineage>
</organism>
<comment type="caution">
    <text evidence="1">The sequence shown here is derived from an EMBL/GenBank/DDBJ whole genome shotgun (WGS) entry which is preliminary data.</text>
</comment>
<keyword evidence="2" id="KW-1185">Reference proteome</keyword>
<protein>
    <submittedName>
        <fullName evidence="1">Uncharacterized protein</fullName>
    </submittedName>
</protein>
<reference evidence="1" key="1">
    <citation type="submission" date="2023-04" db="EMBL/GenBank/DDBJ databases">
        <title>A chromosome-level genome assembly of the parasitoid wasp Eretmocerus hayati.</title>
        <authorList>
            <person name="Zhong Y."/>
            <person name="Liu S."/>
            <person name="Liu Y."/>
        </authorList>
    </citation>
    <scope>NUCLEOTIDE SEQUENCE</scope>
    <source>
        <strain evidence="1">ZJU_SS_LIU_2023</strain>
    </source>
</reference>
<accession>A0ACC2P7Z2</accession>
<proteinExistence type="predicted"/>
<sequence>MELILQFFPFLLLLGPPTFLVKPKSQTVKAGGIATFFCSASGSPPPHIYWRKNNKKITQSQPRFFVTPYKNGTRLRIEPVRAGRDNMEFECLAENGVGDAVMATATLTVHEVLEWNGNRVMKRASPSFYEASSNANVQALTLERVTFNLLLTKYSD</sequence>
<evidence type="ECO:0000313" key="2">
    <source>
        <dbReference type="Proteomes" id="UP001239111"/>
    </source>
</evidence>
<dbReference type="Proteomes" id="UP001239111">
    <property type="component" value="Chromosome 2"/>
</dbReference>
<gene>
    <name evidence="1" type="ORF">QAD02_015020</name>
</gene>